<dbReference type="PRINTS" id="PR00683">
    <property type="entry name" value="SPECTRINPH"/>
</dbReference>
<organism evidence="5 6">
    <name type="scientific">Pomatostomus ruficeps</name>
    <name type="common">Chestnut-crowned babbler</name>
    <dbReference type="NCBI Taxonomy" id="9176"/>
    <lineage>
        <taxon>Eukaryota</taxon>
        <taxon>Metazoa</taxon>
        <taxon>Chordata</taxon>
        <taxon>Craniata</taxon>
        <taxon>Vertebrata</taxon>
        <taxon>Euteleostomi</taxon>
        <taxon>Archelosauria</taxon>
        <taxon>Archosauria</taxon>
        <taxon>Dinosauria</taxon>
        <taxon>Saurischia</taxon>
        <taxon>Theropoda</taxon>
        <taxon>Coelurosauria</taxon>
        <taxon>Aves</taxon>
        <taxon>Neognathae</taxon>
        <taxon>Neoaves</taxon>
        <taxon>Telluraves</taxon>
        <taxon>Australaves</taxon>
        <taxon>Passeriformes</taxon>
        <taxon>Sylvioidea</taxon>
        <taxon>Timaliidae</taxon>
        <taxon>Pomatostomus</taxon>
    </lineage>
</organism>
<feature type="region of interest" description="Disordered" evidence="3">
    <location>
        <begin position="275"/>
        <end position="325"/>
    </location>
</feature>
<dbReference type="PROSITE" id="PS50003">
    <property type="entry name" value="PH_DOMAIN"/>
    <property type="match status" value="1"/>
</dbReference>
<dbReference type="GO" id="GO:0005543">
    <property type="term" value="F:phospholipid binding"/>
    <property type="evidence" value="ECO:0007669"/>
    <property type="project" value="InterPro"/>
</dbReference>
<dbReference type="SMART" id="SM00233">
    <property type="entry name" value="PH"/>
    <property type="match status" value="1"/>
</dbReference>
<dbReference type="InterPro" id="IPR001605">
    <property type="entry name" value="PH_dom-spectrin-type"/>
</dbReference>
<dbReference type="InterPro" id="IPR011993">
    <property type="entry name" value="PH-like_dom_sf"/>
</dbReference>
<accession>A0A7L2SYZ2</accession>
<sequence>EPVQRLEPKLPGKTASSPLASPISDAPSGVEQSWGEPSSKTPHGAEPPKEAATCDPTETSTLLLPPWGPCGLGGTVNLILSIGKKGEKKKAQPLASSKQPGEEALPTVEARKTCTAKWPPTVVHCPPASSSGMPAVSHTLPKAGAGCLFNSLQRREQARAEQARLLTLQGIMGNSSLRPTPEECHGHSNTWPQKCGQRKGGPGATAAGPQLGELLLYVRNPLVQDIDAECGATPQSTCLPNPKITCPHLSLGSVLSLELPQDAVVLKCHRGAATRQQEAEGQEQRQDQGVRPWKPTGTHGAGWQEDEHSPQGPSKRLGTSPKSEQGTWFEEVSFNPSYSPQRACCAGKEQWNPQRPSSTSKDLLELRLSQPSRVSMGDELATHFSQDNSPSATGRAKHHKAAWLELGASPASSPGRAGAIPGPACAQQPASSSQPRGSPVSPAAPTQLSVFEWALESPQPQSPPLGTKEVCHPAHRQFEEEEEELQAIWDGAQKRWAQSPPGGSCSSHQMDSGAGSLPSPSATAGGPLILSSANNMLVAKFTLPTTAQLLHSPSGEKSPRVVHSGSGSPNGLRVSPHMEELVSATPLDASSSWDQWRHGQEERERSKVLPGKMEFQMMEGTLERKHILQTGGRKASCRAWGLFHAVLMRQTLCFYQDRRDSLKSSVVALPLNLSGAVCTPDAEYTKKTNCFRLQLQDGSEYLLRAPTQPLMNEWVSKLQQNSGFPEVDYFQAAAQRVESTGSTSSFSKVSSPGSSNLQGHHQVMTIKSREIVVLPCTSTLLQRPLGSQSGPVDGTVAAAGDFPVWLENAQGTGHKEQQCSSRGSPGLWDNICPEDDYGLVANKRRSYSFTSATYQKITPLAVPKEPVEARSSYSVTLYIGEQVSAVPRARCHSFVAQTGSPRDMLGEKTTSPPRTKNKSVFKKFFGKKE</sequence>
<gene>
    <name evidence="5" type="primary">Sptbn1_0</name>
    <name evidence="5" type="ORF">POSRUF_R14679</name>
</gene>
<dbReference type="Pfam" id="PF15410">
    <property type="entry name" value="PH_9"/>
    <property type="match status" value="1"/>
</dbReference>
<feature type="non-terminal residue" evidence="5">
    <location>
        <position position="1"/>
    </location>
</feature>
<feature type="compositionally biased region" description="Low complexity" evidence="3">
    <location>
        <begin position="408"/>
        <end position="426"/>
    </location>
</feature>
<feature type="region of interest" description="Disordered" evidence="3">
    <location>
        <begin position="495"/>
        <end position="521"/>
    </location>
</feature>
<evidence type="ECO:0000313" key="6">
    <source>
        <dbReference type="Proteomes" id="UP000583496"/>
    </source>
</evidence>
<evidence type="ECO:0000256" key="3">
    <source>
        <dbReference type="SAM" id="MobiDB-lite"/>
    </source>
</evidence>
<keyword evidence="2" id="KW-0117">Actin capping</keyword>
<evidence type="ECO:0000256" key="1">
    <source>
        <dbReference type="ARBA" id="ARBA00006826"/>
    </source>
</evidence>
<dbReference type="OrthoDB" id="430364at2759"/>
<keyword evidence="6" id="KW-1185">Reference proteome</keyword>
<name>A0A7L2SYZ2_POMRU</name>
<feature type="non-terminal residue" evidence="5">
    <location>
        <position position="929"/>
    </location>
</feature>
<dbReference type="GO" id="GO:0051693">
    <property type="term" value="P:actin filament capping"/>
    <property type="evidence" value="ECO:0007669"/>
    <property type="project" value="UniProtKB-KW"/>
</dbReference>
<feature type="region of interest" description="Disordered" evidence="3">
    <location>
        <begin position="408"/>
        <end position="444"/>
    </location>
</feature>
<feature type="domain" description="PH" evidence="4">
    <location>
        <begin position="615"/>
        <end position="723"/>
    </location>
</feature>
<feature type="compositionally biased region" description="Polar residues" evidence="3">
    <location>
        <begin position="351"/>
        <end position="361"/>
    </location>
</feature>
<dbReference type="SUPFAM" id="SSF50729">
    <property type="entry name" value="PH domain-like"/>
    <property type="match status" value="1"/>
</dbReference>
<reference evidence="5 6" key="1">
    <citation type="submission" date="2019-09" db="EMBL/GenBank/DDBJ databases">
        <title>Bird 10,000 Genomes (B10K) Project - Family phase.</title>
        <authorList>
            <person name="Zhang G."/>
        </authorList>
    </citation>
    <scope>NUCLEOTIDE SEQUENCE [LARGE SCALE GENOMIC DNA]</scope>
    <source>
        <strain evidence="5">B10K-DU-002-71</strain>
        <tissue evidence="5">Muscle</tissue>
    </source>
</reference>
<evidence type="ECO:0000256" key="2">
    <source>
        <dbReference type="ARBA" id="ARBA00022467"/>
    </source>
</evidence>
<dbReference type="CDD" id="cd10571">
    <property type="entry name" value="PH_beta_spectrin"/>
    <property type="match status" value="1"/>
</dbReference>
<feature type="region of interest" description="Disordered" evidence="3">
    <location>
        <begin position="1"/>
        <end position="60"/>
    </location>
</feature>
<evidence type="ECO:0000313" key="5">
    <source>
        <dbReference type="EMBL" id="NXS26879.1"/>
    </source>
</evidence>
<protein>
    <submittedName>
        <fullName evidence="5">SPTB2 protein</fullName>
    </submittedName>
</protein>
<dbReference type="PANTHER" id="PTHR11915">
    <property type="entry name" value="SPECTRIN/FILAMIN RELATED CYTOSKELETAL PROTEIN"/>
    <property type="match status" value="1"/>
</dbReference>
<feature type="compositionally biased region" description="Basic and acidic residues" evidence="3">
    <location>
        <begin position="1"/>
        <end position="10"/>
    </location>
</feature>
<feature type="region of interest" description="Disordered" evidence="3">
    <location>
        <begin position="549"/>
        <end position="573"/>
    </location>
</feature>
<comment type="caution">
    <text evidence="5">The sequence shown here is derived from an EMBL/GenBank/DDBJ whole genome shotgun (WGS) entry which is preliminary data.</text>
</comment>
<dbReference type="EMBL" id="VYZT01006014">
    <property type="protein sequence ID" value="NXS26879.1"/>
    <property type="molecule type" value="Genomic_DNA"/>
</dbReference>
<feature type="region of interest" description="Disordered" evidence="3">
    <location>
        <begin position="179"/>
        <end position="206"/>
    </location>
</feature>
<comment type="similarity">
    <text evidence="1">Belongs to the spectrin family.</text>
</comment>
<dbReference type="InterPro" id="IPR001849">
    <property type="entry name" value="PH_domain"/>
</dbReference>
<proteinExistence type="inferred from homology"/>
<dbReference type="AlphaFoldDB" id="A0A7L2SYZ2"/>
<dbReference type="FunFam" id="2.30.29.30:FF:000024">
    <property type="entry name" value="Spectrin beta chain"/>
    <property type="match status" value="1"/>
</dbReference>
<feature type="region of interest" description="Disordered" evidence="3">
    <location>
        <begin position="340"/>
        <end position="363"/>
    </location>
</feature>
<feature type="region of interest" description="Disordered" evidence="3">
    <location>
        <begin position="898"/>
        <end position="919"/>
    </location>
</feature>
<evidence type="ECO:0000259" key="4">
    <source>
        <dbReference type="PROSITE" id="PS50003"/>
    </source>
</evidence>
<dbReference type="Gene3D" id="2.30.29.30">
    <property type="entry name" value="Pleckstrin-homology domain (PH domain)/Phosphotyrosine-binding domain (PTB)"/>
    <property type="match status" value="1"/>
</dbReference>
<dbReference type="Proteomes" id="UP000583496">
    <property type="component" value="Unassembled WGS sequence"/>
</dbReference>
<dbReference type="InterPro" id="IPR041681">
    <property type="entry name" value="PH_9"/>
</dbReference>